<keyword evidence="6" id="KW-1185">Reference proteome</keyword>
<dbReference type="InterPro" id="IPR042299">
    <property type="entry name" value="Ufd1-like_Nn"/>
</dbReference>
<proteinExistence type="inferred from homology"/>
<evidence type="ECO:0000313" key="6">
    <source>
        <dbReference type="Proteomes" id="UP000492821"/>
    </source>
</evidence>
<evidence type="ECO:0000259" key="4">
    <source>
        <dbReference type="Pfam" id="PF03152"/>
    </source>
</evidence>
<feature type="compositionally biased region" description="Polar residues" evidence="3">
    <location>
        <begin position="292"/>
        <end position="301"/>
    </location>
</feature>
<dbReference type="AlphaFoldDB" id="A0A7E4UT92"/>
<feature type="domain" description="Ubiquitin fusion degradation protein UFD1 N-terminal subdomain 1" evidence="4">
    <location>
        <begin position="15"/>
        <end position="114"/>
    </location>
</feature>
<evidence type="ECO:0000259" key="5">
    <source>
        <dbReference type="Pfam" id="PF24842"/>
    </source>
</evidence>
<protein>
    <submittedName>
        <fullName evidence="7">Ubiquitin fusion degradation protein 1 homolog</fullName>
    </submittedName>
</protein>
<feature type="region of interest" description="Disordered" evidence="3">
    <location>
        <begin position="287"/>
        <end position="311"/>
    </location>
</feature>
<dbReference type="GO" id="GO:0006511">
    <property type="term" value="P:ubiquitin-dependent protein catabolic process"/>
    <property type="evidence" value="ECO:0007669"/>
    <property type="project" value="InterPro"/>
</dbReference>
<sequence length="311" mass="35569">MFFENLLHHPTNFECRLRAFPAVFFQNADQKKIKEINYGGKILLPNSVLDQLVRLNIQYPMLFKLTNMTTQRVTHCGVLEFLAEEGKCFLPQWMMDQLHLSEGTHVSIQYVSLPSATYARFKPMSTDFLQVTNPRAMLEIELRKFACLTKNDIIAVEYNGQLFEFKVNELKPKNAVTIIECDMNVEFDAPEGYVEPDYKTKNEMFQPEAPAPKLVTPANPFAEGGYRLDGKKKPRSPYVSESQEVDPHAIEGLQLGPIVPDFDYKPGKLVFPRYNYKSRVVMEKELAEKQAGPTSSFQSFSGAGYTIRSKR</sequence>
<evidence type="ECO:0000256" key="2">
    <source>
        <dbReference type="ARBA" id="ARBA00022786"/>
    </source>
</evidence>
<dbReference type="WBParaSite" id="Pan_g12581.t1">
    <property type="protein sequence ID" value="Pan_g12581.t1"/>
    <property type="gene ID" value="Pan_g12581"/>
</dbReference>
<dbReference type="GO" id="GO:0034098">
    <property type="term" value="C:VCP-NPL4-UFD1 AAA ATPase complex"/>
    <property type="evidence" value="ECO:0007669"/>
    <property type="project" value="TreeGrafter"/>
</dbReference>
<dbReference type="InterPro" id="IPR004854">
    <property type="entry name" value="Ufd1-like"/>
</dbReference>
<dbReference type="PANTHER" id="PTHR12555:SF13">
    <property type="entry name" value="UBIQUITIN RECOGNITION FACTOR IN ER-ASSOCIATED DEGRADATION PROTEIN 1"/>
    <property type="match status" value="1"/>
</dbReference>
<feature type="domain" description="Ubiquitin fusion degradation protein UFD1 N-terminal subdomain 2" evidence="5">
    <location>
        <begin position="116"/>
        <end position="190"/>
    </location>
</feature>
<evidence type="ECO:0000313" key="7">
    <source>
        <dbReference type="WBParaSite" id="Pan_g12581.t1"/>
    </source>
</evidence>
<accession>A0A7E4UT92</accession>
<keyword evidence="2" id="KW-0833">Ubl conjugation pathway</keyword>
<dbReference type="InterPro" id="IPR055418">
    <property type="entry name" value="UFD1_N2"/>
</dbReference>
<dbReference type="Gene3D" id="3.10.330.10">
    <property type="match status" value="1"/>
</dbReference>
<reference evidence="6" key="1">
    <citation type="journal article" date="2013" name="Genetics">
        <title>The draft genome and transcriptome of Panagrellus redivivus are shaped by the harsh demands of a free-living lifestyle.</title>
        <authorList>
            <person name="Srinivasan J."/>
            <person name="Dillman A.R."/>
            <person name="Macchietto M.G."/>
            <person name="Heikkinen L."/>
            <person name="Lakso M."/>
            <person name="Fracchia K.M."/>
            <person name="Antoshechkin I."/>
            <person name="Mortazavi A."/>
            <person name="Wong G."/>
            <person name="Sternberg P.W."/>
        </authorList>
    </citation>
    <scope>NUCLEOTIDE SEQUENCE [LARGE SCALE GENOMIC DNA]</scope>
    <source>
        <strain evidence="6">MT8872</strain>
    </source>
</reference>
<dbReference type="Pfam" id="PF03152">
    <property type="entry name" value="UFD1_N1"/>
    <property type="match status" value="1"/>
</dbReference>
<dbReference type="InterPro" id="IPR055417">
    <property type="entry name" value="UFD1_N1"/>
</dbReference>
<dbReference type="Proteomes" id="UP000492821">
    <property type="component" value="Unassembled WGS sequence"/>
</dbReference>
<evidence type="ECO:0000256" key="1">
    <source>
        <dbReference type="ARBA" id="ARBA00006043"/>
    </source>
</evidence>
<dbReference type="Pfam" id="PF24842">
    <property type="entry name" value="UFD1_N2"/>
    <property type="match status" value="1"/>
</dbReference>
<dbReference type="Gene3D" id="2.40.40.50">
    <property type="entry name" value="Ubiquitin fusion degradation protein UFD1, N-terminal domain"/>
    <property type="match status" value="1"/>
</dbReference>
<dbReference type="PANTHER" id="PTHR12555">
    <property type="entry name" value="UBIQUITIN FUSION DEGRADATON PROTEIN 1"/>
    <property type="match status" value="1"/>
</dbReference>
<evidence type="ECO:0000256" key="3">
    <source>
        <dbReference type="SAM" id="MobiDB-lite"/>
    </source>
</evidence>
<dbReference type="FunFam" id="2.40.40.50:FF:000001">
    <property type="entry name" value="Ubiquitin fusion degradation protein 1 homolog"/>
    <property type="match status" value="1"/>
</dbReference>
<reference evidence="7" key="2">
    <citation type="submission" date="2020-10" db="UniProtKB">
        <authorList>
            <consortium name="WormBaseParasite"/>
        </authorList>
    </citation>
    <scope>IDENTIFICATION</scope>
</reference>
<name>A0A7E4UT92_PANRE</name>
<dbReference type="GO" id="GO:0031593">
    <property type="term" value="F:polyubiquitin modification-dependent protein binding"/>
    <property type="evidence" value="ECO:0007669"/>
    <property type="project" value="TreeGrafter"/>
</dbReference>
<organism evidence="6 7">
    <name type="scientific">Panagrellus redivivus</name>
    <name type="common">Microworm</name>
    <dbReference type="NCBI Taxonomy" id="6233"/>
    <lineage>
        <taxon>Eukaryota</taxon>
        <taxon>Metazoa</taxon>
        <taxon>Ecdysozoa</taxon>
        <taxon>Nematoda</taxon>
        <taxon>Chromadorea</taxon>
        <taxon>Rhabditida</taxon>
        <taxon>Tylenchina</taxon>
        <taxon>Panagrolaimomorpha</taxon>
        <taxon>Panagrolaimoidea</taxon>
        <taxon>Panagrolaimidae</taxon>
        <taxon>Panagrellus</taxon>
    </lineage>
</organism>
<comment type="similarity">
    <text evidence="1">Belongs to the UFD1 family.</text>
</comment>
<dbReference type="GO" id="GO:0036503">
    <property type="term" value="P:ERAD pathway"/>
    <property type="evidence" value="ECO:0007669"/>
    <property type="project" value="TreeGrafter"/>
</dbReference>